<sequence>MGAGKESRGIMRLYQFCKTEIVMITKPEESKEAQEYLSEVIEGLLEEIRLPYRKVLLSRSELSFSSSKTYDFEVYMPSEKGYREISSLSNTGDFQSLRGNIRYKKDLLDSKEKSKYVHILNGSCLAIDRLFAAIVENYQSFDRKIFIPQCLIKYFGGEKVIK</sequence>
<dbReference type="Gene3D" id="3.30.930.10">
    <property type="entry name" value="Bira Bifunctional Protein, Domain 2"/>
    <property type="match status" value="1"/>
</dbReference>
<dbReference type="EC" id="6.1.1.11" evidence="4"/>
<dbReference type="GO" id="GO:0005524">
    <property type="term" value="F:ATP binding"/>
    <property type="evidence" value="ECO:0007669"/>
    <property type="project" value="UniProtKB-KW"/>
</dbReference>
<evidence type="ECO:0000256" key="9">
    <source>
        <dbReference type="ARBA" id="ARBA00022917"/>
    </source>
</evidence>
<feature type="domain" description="Aminoacyl-transfer RNA synthetases class-II family profile" evidence="15">
    <location>
        <begin position="1"/>
        <end position="148"/>
    </location>
</feature>
<keyword evidence="10" id="KW-0030">Aminoacyl-tRNA synthetase</keyword>
<dbReference type="InterPro" id="IPR006195">
    <property type="entry name" value="aa-tRNA-synth_II"/>
</dbReference>
<evidence type="ECO:0000256" key="1">
    <source>
        <dbReference type="ARBA" id="ARBA00004496"/>
    </source>
</evidence>
<protein>
    <recommendedName>
        <fullName evidence="4">serine--tRNA ligase</fullName>
        <ecNumber evidence="4">6.1.1.11</ecNumber>
    </recommendedName>
    <alternativeName>
        <fullName evidence="11">Seryl-tRNA synthetase</fullName>
    </alternativeName>
    <alternativeName>
        <fullName evidence="12">Seryl-tRNA(Ser/Sec) synthetase</fullName>
    </alternativeName>
</protein>
<dbReference type="EMBL" id="KQ235637">
    <property type="protein sequence ID" value="KMZ96245.1"/>
    <property type="molecule type" value="Genomic_DNA"/>
</dbReference>
<name>A0A0J9TKJ1_PLAVI</name>
<dbReference type="InterPro" id="IPR002314">
    <property type="entry name" value="aa-tRNA-synt_IIb"/>
</dbReference>
<evidence type="ECO:0000313" key="16">
    <source>
        <dbReference type="EMBL" id="KMZ96245.1"/>
    </source>
</evidence>
<keyword evidence="5" id="KW-0963">Cytoplasm</keyword>
<dbReference type="Pfam" id="PF00587">
    <property type="entry name" value="tRNA-synt_2b"/>
    <property type="match status" value="1"/>
</dbReference>
<dbReference type="GO" id="GO:0006434">
    <property type="term" value="P:seryl-tRNA aminoacylation"/>
    <property type="evidence" value="ECO:0007669"/>
    <property type="project" value="InterPro"/>
</dbReference>
<evidence type="ECO:0000256" key="3">
    <source>
        <dbReference type="ARBA" id="ARBA00010728"/>
    </source>
</evidence>
<dbReference type="GO" id="GO:0005737">
    <property type="term" value="C:cytoplasm"/>
    <property type="evidence" value="ECO:0007669"/>
    <property type="project" value="UniProtKB-SubCell"/>
</dbReference>
<gene>
    <name evidence="16" type="ORF">PVNG_02383</name>
</gene>
<dbReference type="InterPro" id="IPR002317">
    <property type="entry name" value="Ser-tRNA-ligase_type_1"/>
</dbReference>
<accession>A0A0J9TKJ1</accession>
<comment type="pathway">
    <text evidence="2">Aminoacyl-tRNA biosynthesis; selenocysteinyl-tRNA(Sec) biosynthesis; L-seryl-tRNA(Sec) from L-serine and tRNA(Sec): step 1/1.</text>
</comment>
<organism evidence="16 17">
    <name type="scientific">Plasmodium vivax North Korean</name>
    <dbReference type="NCBI Taxonomy" id="1035514"/>
    <lineage>
        <taxon>Eukaryota</taxon>
        <taxon>Sar</taxon>
        <taxon>Alveolata</taxon>
        <taxon>Apicomplexa</taxon>
        <taxon>Aconoidasida</taxon>
        <taxon>Haemosporida</taxon>
        <taxon>Plasmodiidae</taxon>
        <taxon>Plasmodium</taxon>
        <taxon>Plasmodium (Plasmodium)</taxon>
    </lineage>
</organism>
<comment type="catalytic activity">
    <reaction evidence="13">
        <text>tRNA(Sec) + L-serine + ATP = L-seryl-tRNA(Sec) + AMP + diphosphate + H(+)</text>
        <dbReference type="Rhea" id="RHEA:42580"/>
        <dbReference type="Rhea" id="RHEA-COMP:9742"/>
        <dbReference type="Rhea" id="RHEA-COMP:10128"/>
        <dbReference type="ChEBI" id="CHEBI:15378"/>
        <dbReference type="ChEBI" id="CHEBI:30616"/>
        <dbReference type="ChEBI" id="CHEBI:33019"/>
        <dbReference type="ChEBI" id="CHEBI:33384"/>
        <dbReference type="ChEBI" id="CHEBI:78442"/>
        <dbReference type="ChEBI" id="CHEBI:78533"/>
        <dbReference type="ChEBI" id="CHEBI:456215"/>
        <dbReference type="EC" id="6.1.1.11"/>
    </reaction>
</comment>
<comment type="catalytic activity">
    <reaction evidence="14">
        <text>tRNA(Ser) + L-serine + ATP = L-seryl-tRNA(Ser) + AMP + diphosphate + H(+)</text>
        <dbReference type="Rhea" id="RHEA:12292"/>
        <dbReference type="Rhea" id="RHEA-COMP:9669"/>
        <dbReference type="Rhea" id="RHEA-COMP:9703"/>
        <dbReference type="ChEBI" id="CHEBI:15378"/>
        <dbReference type="ChEBI" id="CHEBI:30616"/>
        <dbReference type="ChEBI" id="CHEBI:33019"/>
        <dbReference type="ChEBI" id="CHEBI:33384"/>
        <dbReference type="ChEBI" id="CHEBI:78442"/>
        <dbReference type="ChEBI" id="CHEBI:78533"/>
        <dbReference type="ChEBI" id="CHEBI:456215"/>
        <dbReference type="EC" id="6.1.1.11"/>
    </reaction>
</comment>
<evidence type="ECO:0000256" key="14">
    <source>
        <dbReference type="ARBA" id="ARBA00048823"/>
    </source>
</evidence>
<evidence type="ECO:0000256" key="5">
    <source>
        <dbReference type="ARBA" id="ARBA00022490"/>
    </source>
</evidence>
<dbReference type="InterPro" id="IPR045864">
    <property type="entry name" value="aa-tRNA-synth_II/BPL/LPL"/>
</dbReference>
<dbReference type="SUPFAM" id="SSF55681">
    <property type="entry name" value="Class II aaRS and biotin synthetases"/>
    <property type="match status" value="1"/>
</dbReference>
<dbReference type="Proteomes" id="UP000053239">
    <property type="component" value="Unassembled WGS sequence"/>
</dbReference>
<evidence type="ECO:0000256" key="13">
    <source>
        <dbReference type="ARBA" id="ARBA00047929"/>
    </source>
</evidence>
<dbReference type="GO" id="GO:0004828">
    <property type="term" value="F:serine-tRNA ligase activity"/>
    <property type="evidence" value="ECO:0007669"/>
    <property type="project" value="UniProtKB-EC"/>
</dbReference>
<keyword evidence="9" id="KW-0648">Protein biosynthesis</keyword>
<evidence type="ECO:0000259" key="15">
    <source>
        <dbReference type="PROSITE" id="PS50862"/>
    </source>
</evidence>
<evidence type="ECO:0000256" key="6">
    <source>
        <dbReference type="ARBA" id="ARBA00022598"/>
    </source>
</evidence>
<evidence type="ECO:0000256" key="4">
    <source>
        <dbReference type="ARBA" id="ARBA00012840"/>
    </source>
</evidence>
<keyword evidence="6" id="KW-0436">Ligase</keyword>
<comment type="subcellular location">
    <subcellularLocation>
        <location evidence="1">Cytoplasm</location>
    </subcellularLocation>
</comment>
<dbReference type="AlphaFoldDB" id="A0A0J9TKJ1"/>
<evidence type="ECO:0000313" key="17">
    <source>
        <dbReference type="Proteomes" id="UP000053239"/>
    </source>
</evidence>
<keyword evidence="8" id="KW-0067">ATP-binding</keyword>
<dbReference type="PANTHER" id="PTHR43697:SF1">
    <property type="entry name" value="SERINE--TRNA LIGASE"/>
    <property type="match status" value="1"/>
</dbReference>
<evidence type="ECO:0000256" key="7">
    <source>
        <dbReference type="ARBA" id="ARBA00022741"/>
    </source>
</evidence>
<evidence type="ECO:0000256" key="12">
    <source>
        <dbReference type="ARBA" id="ARBA00033352"/>
    </source>
</evidence>
<dbReference type="PRINTS" id="PR00981">
    <property type="entry name" value="TRNASYNTHSER"/>
</dbReference>
<proteinExistence type="inferred from homology"/>
<evidence type="ECO:0000256" key="8">
    <source>
        <dbReference type="ARBA" id="ARBA00022840"/>
    </source>
</evidence>
<dbReference type="PANTHER" id="PTHR43697">
    <property type="entry name" value="SERYL-TRNA SYNTHETASE"/>
    <property type="match status" value="1"/>
</dbReference>
<keyword evidence="7" id="KW-0547">Nucleotide-binding</keyword>
<evidence type="ECO:0000256" key="2">
    <source>
        <dbReference type="ARBA" id="ARBA00005045"/>
    </source>
</evidence>
<evidence type="ECO:0000256" key="11">
    <source>
        <dbReference type="ARBA" id="ARBA00031113"/>
    </source>
</evidence>
<dbReference type="PROSITE" id="PS50862">
    <property type="entry name" value="AA_TRNA_LIGASE_II"/>
    <property type="match status" value="1"/>
</dbReference>
<evidence type="ECO:0000256" key="10">
    <source>
        <dbReference type="ARBA" id="ARBA00023146"/>
    </source>
</evidence>
<comment type="similarity">
    <text evidence="3">Belongs to the class-II aminoacyl-tRNA synthetase family. Type-1 seryl-tRNA synthetase subfamily.</text>
</comment>
<reference evidence="16 17" key="1">
    <citation type="submission" date="2011-09" db="EMBL/GenBank/DDBJ databases">
        <title>The Genome Sequence of Plasmodium vivax North Korean.</title>
        <authorList>
            <consortium name="The Broad Institute Genome Sequencing Platform"/>
            <consortium name="The Broad Institute Genome Sequencing Center for Infectious Disease"/>
            <person name="Neafsey D."/>
            <person name="Carlton J."/>
            <person name="Barnwell J."/>
            <person name="Collins W."/>
            <person name="Escalante A."/>
            <person name="Mullikin J."/>
            <person name="Saul A."/>
            <person name="Guigo R."/>
            <person name="Camara F."/>
            <person name="Young S.K."/>
            <person name="Zeng Q."/>
            <person name="Gargeya S."/>
            <person name="Fitzgerald M."/>
            <person name="Haas B."/>
            <person name="Abouelleil A."/>
            <person name="Alvarado L."/>
            <person name="Arachchi H.M."/>
            <person name="Berlin A."/>
            <person name="Brown A."/>
            <person name="Chapman S.B."/>
            <person name="Chen Z."/>
            <person name="Dunbar C."/>
            <person name="Freedman E."/>
            <person name="Gearin G."/>
            <person name="Gellesch M."/>
            <person name="Goldberg J."/>
            <person name="Griggs A."/>
            <person name="Gujja S."/>
            <person name="Heiman D."/>
            <person name="Howarth C."/>
            <person name="Larson L."/>
            <person name="Lui A."/>
            <person name="MacDonald P.J.P."/>
            <person name="Montmayeur A."/>
            <person name="Murphy C."/>
            <person name="Neiman D."/>
            <person name="Pearson M."/>
            <person name="Priest M."/>
            <person name="Roberts A."/>
            <person name="Saif S."/>
            <person name="Shea T."/>
            <person name="Shenoy N."/>
            <person name="Sisk P."/>
            <person name="Stolte C."/>
            <person name="Sykes S."/>
            <person name="Wortman J."/>
            <person name="Nusbaum C."/>
            <person name="Birren B."/>
        </authorList>
    </citation>
    <scope>NUCLEOTIDE SEQUENCE [LARGE SCALE GENOMIC DNA]</scope>
    <source>
        <strain evidence="16 17">North Korean</strain>
    </source>
</reference>